<accession>A0A2T0QYS9</accession>
<dbReference type="Gene3D" id="3.30.70.270">
    <property type="match status" value="1"/>
</dbReference>
<dbReference type="Pfam" id="PF00990">
    <property type="entry name" value="GGDEF"/>
    <property type="match status" value="1"/>
</dbReference>
<dbReference type="CDD" id="cd01948">
    <property type="entry name" value="EAL"/>
    <property type="match status" value="1"/>
</dbReference>
<protein>
    <submittedName>
        <fullName evidence="3">Diguanylate cyclase (GGDEF)-like protein</fullName>
    </submittedName>
</protein>
<dbReference type="InterPro" id="IPR043128">
    <property type="entry name" value="Rev_trsase/Diguanyl_cyclase"/>
</dbReference>
<dbReference type="Gene3D" id="3.20.20.450">
    <property type="entry name" value="EAL domain"/>
    <property type="match status" value="1"/>
</dbReference>
<keyword evidence="4" id="KW-1185">Reference proteome</keyword>
<sequence length="503" mass="53669">MSGFHRTLGRQLRRAGIDPAEAAGPWRELLEAVSAVYAEADDERYTLERSLEVSTREMRGLHEVLSRQAMHDTLTGLPNRAALLVDLQARLSAGRSRRGTVAALFIDLDGFKQVNDSLGHAAGDELLVRAAERIRSCLRPDDLVARLGGDEFVVVCDVPDEPGERGAVARIAGRIGAQLATPFRLDTHDAVVSASIGLAESRDGGTDAETLLRRADLAMYDAKVSGKARTSVFDDAMQSDVDARLSVRSALGDAVRGGQLRLHYQPLVSLADGRVLGAEALVRWQRPGHGLLAPDAFVPVAEETALITEVDRWVVGEAVRRAAGWCRAGGSVAVNLSPRSLEGDAVLDALSSALHRWRVPARSVVLEITETGVMSTSGAADRVLAGLLDLGAVLSVDDFGVGHSSLARLRRTRAQVLKVDRSLVADVDRDDASRSVVAAVVAMAHALGMVVVAEGVERAAQADVLRAVRCDQAQGWFFGRPAEPEGLDPVFAHPAVSRAGAWV</sequence>
<dbReference type="InterPro" id="IPR052155">
    <property type="entry name" value="Biofilm_reg_signaling"/>
</dbReference>
<dbReference type="InterPro" id="IPR000160">
    <property type="entry name" value="GGDEF_dom"/>
</dbReference>
<dbReference type="InterPro" id="IPR029787">
    <property type="entry name" value="Nucleotide_cyclase"/>
</dbReference>
<dbReference type="SUPFAM" id="SSF141868">
    <property type="entry name" value="EAL domain-like"/>
    <property type="match status" value="1"/>
</dbReference>
<dbReference type="EMBL" id="PVZF01000013">
    <property type="protein sequence ID" value="PRY11506.1"/>
    <property type="molecule type" value="Genomic_DNA"/>
</dbReference>
<evidence type="ECO:0000313" key="3">
    <source>
        <dbReference type="EMBL" id="PRY11506.1"/>
    </source>
</evidence>
<dbReference type="InterPro" id="IPR035919">
    <property type="entry name" value="EAL_sf"/>
</dbReference>
<dbReference type="SUPFAM" id="SSF55073">
    <property type="entry name" value="Nucleotide cyclase"/>
    <property type="match status" value="1"/>
</dbReference>
<dbReference type="PROSITE" id="PS50887">
    <property type="entry name" value="GGDEF"/>
    <property type="match status" value="1"/>
</dbReference>
<organism evidence="3 4">
    <name type="scientific">Kineococcus rhizosphaerae</name>
    <dbReference type="NCBI Taxonomy" id="559628"/>
    <lineage>
        <taxon>Bacteria</taxon>
        <taxon>Bacillati</taxon>
        <taxon>Actinomycetota</taxon>
        <taxon>Actinomycetes</taxon>
        <taxon>Kineosporiales</taxon>
        <taxon>Kineosporiaceae</taxon>
        <taxon>Kineococcus</taxon>
    </lineage>
</organism>
<name>A0A2T0QYS9_9ACTN</name>
<dbReference type="RefSeq" id="WP_106214482.1">
    <property type="nucleotide sequence ID" value="NZ_PVZF01000013.1"/>
</dbReference>
<evidence type="ECO:0000259" key="2">
    <source>
        <dbReference type="PROSITE" id="PS50887"/>
    </source>
</evidence>
<reference evidence="3 4" key="1">
    <citation type="submission" date="2018-03" db="EMBL/GenBank/DDBJ databases">
        <title>Genomic Encyclopedia of Archaeal and Bacterial Type Strains, Phase II (KMG-II): from individual species to whole genera.</title>
        <authorList>
            <person name="Goeker M."/>
        </authorList>
    </citation>
    <scope>NUCLEOTIDE SEQUENCE [LARGE SCALE GENOMIC DNA]</scope>
    <source>
        <strain evidence="3 4">DSM 19711</strain>
    </source>
</reference>
<dbReference type="PANTHER" id="PTHR44757:SF2">
    <property type="entry name" value="BIOFILM ARCHITECTURE MAINTENANCE PROTEIN MBAA"/>
    <property type="match status" value="1"/>
</dbReference>
<dbReference type="Pfam" id="PF00563">
    <property type="entry name" value="EAL"/>
    <property type="match status" value="1"/>
</dbReference>
<evidence type="ECO:0000313" key="4">
    <source>
        <dbReference type="Proteomes" id="UP000238083"/>
    </source>
</evidence>
<dbReference type="PANTHER" id="PTHR44757">
    <property type="entry name" value="DIGUANYLATE CYCLASE DGCP"/>
    <property type="match status" value="1"/>
</dbReference>
<dbReference type="InterPro" id="IPR001633">
    <property type="entry name" value="EAL_dom"/>
</dbReference>
<gene>
    <name evidence="3" type="ORF">CLV37_113130</name>
</gene>
<dbReference type="AlphaFoldDB" id="A0A2T0QYS9"/>
<feature type="domain" description="GGDEF" evidence="2">
    <location>
        <begin position="99"/>
        <end position="235"/>
    </location>
</feature>
<dbReference type="SMART" id="SM00267">
    <property type="entry name" value="GGDEF"/>
    <property type="match status" value="1"/>
</dbReference>
<proteinExistence type="predicted"/>
<comment type="caution">
    <text evidence="3">The sequence shown here is derived from an EMBL/GenBank/DDBJ whole genome shotgun (WGS) entry which is preliminary data.</text>
</comment>
<dbReference type="OrthoDB" id="23692at2"/>
<evidence type="ECO:0000259" key="1">
    <source>
        <dbReference type="PROSITE" id="PS50883"/>
    </source>
</evidence>
<dbReference type="Proteomes" id="UP000238083">
    <property type="component" value="Unassembled WGS sequence"/>
</dbReference>
<dbReference type="NCBIfam" id="TIGR00254">
    <property type="entry name" value="GGDEF"/>
    <property type="match status" value="1"/>
</dbReference>
<feature type="domain" description="EAL" evidence="1">
    <location>
        <begin position="244"/>
        <end position="495"/>
    </location>
</feature>
<dbReference type="PROSITE" id="PS50883">
    <property type="entry name" value="EAL"/>
    <property type="match status" value="1"/>
</dbReference>
<dbReference type="SMART" id="SM00052">
    <property type="entry name" value="EAL"/>
    <property type="match status" value="1"/>
</dbReference>
<dbReference type="CDD" id="cd01949">
    <property type="entry name" value="GGDEF"/>
    <property type="match status" value="1"/>
</dbReference>